<dbReference type="Gene3D" id="3.90.550.10">
    <property type="entry name" value="Spore Coat Polysaccharide Biosynthesis Protein SpsA, Chain A"/>
    <property type="match status" value="1"/>
</dbReference>
<sequence>MPTRPTTLAVVVSTGVTAYLPRTLAAIAAQTHSPEVVLVVDVGAPGRDVGTGVPVHEAVAEAGLEDLARVRVVRAPEASTFGQAVTLGLAGYAELVERAARRARKREATGWSGVTGELNPVTTGEMRAVGAGGGAPDAGAAAEWLWLLHDDSAPAPEALDRLLHAAESGRSIALLGAKQCDWDEPDRLLEVGVRATRSARRVPEIEPGEIDQGQHDHREDVLAVGLAGALVRRTVWDELDGPDPALGPFGDGLELSRRARLAGHRVVVVPTAVVHHARAAFHGLRGGGLITGDASEPDPRRSFLPRRRAQLFNALLTVPGLAVPFVAVWFLLLGALRALWRVTTKEIGLAGAELGAPLAVLGRTDELWRARRRHRGSRRLSRRAALVPLEAKPAEIRRARRDVRRTQAAARRAVAAPSELEIAERAALARRRRVTGTLTAVVLTAVALIAFIDLLLAGPLTGAALRPLDVTAGQLWTMARSGWVVGGDGHPGPADPLLQVLAVPAALVAPFGASANAVITAILLGSIPLAGLGAWFAAGAATRSVGLRAVATVTWALSPALLLATGQGRLGPVLAHLLLPWAGLGLARAVAVDRRDVVLSGLVGARRTERARAAEERAVADGRTVSPQGVETTRRTRAGSIAAGAGAALALAAACAGVPALLPAAVVVAVVLAVLAPRRRLVLLLVPVPALVLLGPSVLAAVANLPGGSWRILFGGGVPYPAGGAGASPSWLPLLGWPVEPVTFPGLDPEASGVVGAAAEYGMLAGGATLLLGAVLALARGTGRARAVRAGWLVALVGLVLALLAVRTDVGVGTGADGTSQVVRAWAGPGVSLVVLGLLVAVVSAGDGLRAALAGRSFGWRQVTTTVLALLVVAGPLATGAGWLVGVTATPSDRPGELLAVHGREAPPVPAVAEEMQTSSSRSRVLALVPSGGTIQAQIWRGAGPQLTDSAAVADLAELEREGFDDADRELAGLVAAISVGAADDVGQVLGAHAVGVVVVPHEPTFVPAGTEPTTTERAALLERLDATAGLERVTENESGAIWRVSTTGGAGSAPSVARARIHDADGEWTGDLPAGTVGMRTEVAAGEQGRTLVLAERADNGWRAWYDGEPLRATTEGWRQAFELPPDAGTLQVSYQAAPTIWTWVQAVVLGLTLLLALPVRRRRTEVDS</sequence>
<feature type="transmembrane region" description="Helical" evidence="1">
    <location>
        <begin position="642"/>
        <end position="675"/>
    </location>
</feature>
<dbReference type="EMBL" id="JBHUEE010000002">
    <property type="protein sequence ID" value="MFD1716990.1"/>
    <property type="molecule type" value="Genomic_DNA"/>
</dbReference>
<keyword evidence="3" id="KW-1185">Reference proteome</keyword>
<keyword evidence="2" id="KW-0328">Glycosyltransferase</keyword>
<dbReference type="InterPro" id="IPR029044">
    <property type="entry name" value="Nucleotide-diphossugar_trans"/>
</dbReference>
<evidence type="ECO:0000313" key="2">
    <source>
        <dbReference type="EMBL" id="MFD1716990.1"/>
    </source>
</evidence>
<accession>A0ABW4L138</accession>
<dbReference type="InterPro" id="IPR050834">
    <property type="entry name" value="Glycosyltransf_2"/>
</dbReference>
<feature type="transmembrane region" description="Helical" evidence="1">
    <location>
        <begin position="826"/>
        <end position="846"/>
    </location>
</feature>
<dbReference type="PANTHER" id="PTHR43685">
    <property type="entry name" value="GLYCOSYLTRANSFERASE"/>
    <property type="match status" value="1"/>
</dbReference>
<name>A0ABW4L138_9MICO</name>
<dbReference type="GO" id="GO:0016757">
    <property type="term" value="F:glycosyltransferase activity"/>
    <property type="evidence" value="ECO:0007669"/>
    <property type="project" value="UniProtKB-KW"/>
</dbReference>
<proteinExistence type="predicted"/>
<keyword evidence="1" id="KW-0472">Membrane</keyword>
<protein>
    <submittedName>
        <fullName evidence="2">Glycosyltransferase family 2 protein</fullName>
        <ecNumber evidence="2">2.4.-.-</ecNumber>
    </submittedName>
</protein>
<feature type="transmembrane region" description="Helical" evidence="1">
    <location>
        <begin position="434"/>
        <end position="457"/>
    </location>
</feature>
<feature type="transmembrane region" description="Helical" evidence="1">
    <location>
        <begin position="867"/>
        <end position="885"/>
    </location>
</feature>
<dbReference type="RefSeq" id="WP_388002433.1">
    <property type="nucleotide sequence ID" value="NZ_JBHUEE010000002.1"/>
</dbReference>
<evidence type="ECO:0000256" key="1">
    <source>
        <dbReference type="SAM" id="Phobius"/>
    </source>
</evidence>
<comment type="caution">
    <text evidence="2">The sequence shown here is derived from an EMBL/GenBank/DDBJ whole genome shotgun (WGS) entry which is preliminary data.</text>
</comment>
<feature type="transmembrane region" description="Helical" evidence="1">
    <location>
        <begin position="311"/>
        <end position="336"/>
    </location>
</feature>
<feature type="transmembrane region" description="Helical" evidence="1">
    <location>
        <begin position="790"/>
        <end position="806"/>
    </location>
</feature>
<evidence type="ECO:0000313" key="3">
    <source>
        <dbReference type="Proteomes" id="UP001597277"/>
    </source>
</evidence>
<dbReference type="PANTHER" id="PTHR43685:SF3">
    <property type="entry name" value="SLR2126 PROTEIN"/>
    <property type="match status" value="1"/>
</dbReference>
<dbReference type="Pfam" id="PF13641">
    <property type="entry name" value="Glyco_tranf_2_3"/>
    <property type="match status" value="1"/>
</dbReference>
<reference evidence="3" key="1">
    <citation type="journal article" date="2019" name="Int. J. Syst. Evol. Microbiol.">
        <title>The Global Catalogue of Microorganisms (GCM) 10K type strain sequencing project: providing services to taxonomists for standard genome sequencing and annotation.</title>
        <authorList>
            <consortium name="The Broad Institute Genomics Platform"/>
            <consortium name="The Broad Institute Genome Sequencing Center for Infectious Disease"/>
            <person name="Wu L."/>
            <person name="Ma J."/>
        </authorList>
    </citation>
    <scope>NUCLEOTIDE SEQUENCE [LARGE SCALE GENOMIC DNA]</scope>
    <source>
        <strain evidence="3">JCM 17130</strain>
    </source>
</reference>
<feature type="transmembrane region" description="Helical" evidence="1">
    <location>
        <begin position="517"/>
        <end position="538"/>
    </location>
</feature>
<keyword evidence="2" id="KW-0808">Transferase</keyword>
<dbReference type="EC" id="2.4.-.-" evidence="2"/>
<feature type="transmembrane region" description="Helical" evidence="1">
    <location>
        <begin position="1142"/>
        <end position="1161"/>
    </location>
</feature>
<organism evidence="2 3">
    <name type="scientific">Georgenia deserti</name>
    <dbReference type="NCBI Taxonomy" id="2093781"/>
    <lineage>
        <taxon>Bacteria</taxon>
        <taxon>Bacillati</taxon>
        <taxon>Actinomycetota</taxon>
        <taxon>Actinomycetes</taxon>
        <taxon>Micrococcales</taxon>
        <taxon>Bogoriellaceae</taxon>
        <taxon>Georgenia</taxon>
    </lineage>
</organism>
<feature type="transmembrane region" description="Helical" evidence="1">
    <location>
        <begin position="681"/>
        <end position="705"/>
    </location>
</feature>
<feature type="transmembrane region" description="Helical" evidence="1">
    <location>
        <begin position="754"/>
        <end position="778"/>
    </location>
</feature>
<dbReference type="SUPFAM" id="SSF53448">
    <property type="entry name" value="Nucleotide-diphospho-sugar transferases"/>
    <property type="match status" value="1"/>
</dbReference>
<gene>
    <name evidence="2" type="ORF">ACFSE6_04040</name>
</gene>
<keyword evidence="1" id="KW-1133">Transmembrane helix</keyword>
<keyword evidence="1" id="KW-0812">Transmembrane</keyword>
<dbReference type="Proteomes" id="UP001597277">
    <property type="component" value="Unassembled WGS sequence"/>
</dbReference>
<feature type="transmembrane region" description="Helical" evidence="1">
    <location>
        <begin position="545"/>
        <end position="564"/>
    </location>
</feature>